<keyword evidence="4" id="KW-1185">Reference proteome</keyword>
<feature type="signal peptide" evidence="2">
    <location>
        <begin position="1"/>
        <end position="19"/>
    </location>
</feature>
<protein>
    <submittedName>
        <fullName evidence="3">Uncharacterized protein</fullName>
    </submittedName>
</protein>
<evidence type="ECO:0000256" key="2">
    <source>
        <dbReference type="SAM" id="SignalP"/>
    </source>
</evidence>
<keyword evidence="1" id="KW-1133">Transmembrane helix</keyword>
<keyword evidence="1" id="KW-0472">Membrane</keyword>
<dbReference type="GeneID" id="136815004"/>
<name>A0A7M5X7C0_9CNID</name>
<keyword evidence="2" id="KW-0732">Signal</keyword>
<feature type="chain" id="PRO_5029715394" evidence="2">
    <location>
        <begin position="20"/>
        <end position="603"/>
    </location>
</feature>
<proteinExistence type="predicted"/>
<dbReference type="AlphaFoldDB" id="A0A7M5X7C0"/>
<dbReference type="EnsemblMetazoa" id="CLYHEMT018558.1">
    <property type="protein sequence ID" value="CLYHEMP018558.1"/>
    <property type="gene ID" value="CLYHEMG018558"/>
</dbReference>
<evidence type="ECO:0000256" key="1">
    <source>
        <dbReference type="SAM" id="Phobius"/>
    </source>
</evidence>
<feature type="transmembrane region" description="Helical" evidence="1">
    <location>
        <begin position="556"/>
        <end position="580"/>
    </location>
</feature>
<keyword evidence="1" id="KW-0812">Transmembrane</keyword>
<dbReference type="RefSeq" id="XP_066927540.1">
    <property type="nucleotide sequence ID" value="XM_067071439.1"/>
</dbReference>
<evidence type="ECO:0000313" key="3">
    <source>
        <dbReference type="EnsemblMetazoa" id="CLYHEMP018558.1"/>
    </source>
</evidence>
<sequence>MNILCSLLLCSHLIHCVIADGFSHTGAEGTQHGRKTYDPFYYTTNSQIPHLPFVTGYMGTHGTYRFMTVTEQTLFAIGDAKHGVWRLHDNGHVREYRKKGKIGLPTGLNPNSQSTVSKNSYMNTIKHNYAAYIPEEGWTGYKYPDQATSDGSDGVKGHQNFIDLSIYHPKYGGKYNDHVPIDLPFFYCTMTGFGYPHVKKVWDYLKAQPNANQIGPLGQRAGFDIKENFLNLIRVELFQDAAVWANIGVGDHAKDEKLKNLADARDRIQSVNYQQIDLTRMEYEFYFFERPFFNKPYLFVACVLNNKQGPSYFSYLRPDGAYFEELAKRVNVTSFNKNEIYDAFVPIKGESNVTKSYGLPLFGMHNPNRISFGMSGGACPEKGGDYARYPWGNPGSGWPTNYEEVTPVCDAFLVDIKLWANLDKTWNDPTVSVGNSGFPGKTTIDYTVDANLYGKFEDPYLQNKVNPHMVDLTTNGQKVEHTVRKPNPVKLRMDFTRLGRNFEFTNVSHIHEVEIESPTMPSNNVVVQKCENQSQVQQGNQTKIIETKECDWEGSLLIGILVVVSLIFLINFIGLCFLFCRRSSEDRAPKHVKGNDNLLGVVA</sequence>
<dbReference type="Proteomes" id="UP000594262">
    <property type="component" value="Unplaced"/>
</dbReference>
<organism evidence="3 4">
    <name type="scientific">Clytia hemisphaerica</name>
    <dbReference type="NCBI Taxonomy" id="252671"/>
    <lineage>
        <taxon>Eukaryota</taxon>
        <taxon>Metazoa</taxon>
        <taxon>Cnidaria</taxon>
        <taxon>Hydrozoa</taxon>
        <taxon>Hydroidolina</taxon>
        <taxon>Leptothecata</taxon>
        <taxon>Obeliida</taxon>
        <taxon>Clytiidae</taxon>
        <taxon>Clytia</taxon>
    </lineage>
</organism>
<reference evidence="3" key="1">
    <citation type="submission" date="2021-01" db="UniProtKB">
        <authorList>
            <consortium name="EnsemblMetazoa"/>
        </authorList>
    </citation>
    <scope>IDENTIFICATION</scope>
</reference>
<accession>A0A7M5X7C0</accession>
<evidence type="ECO:0000313" key="4">
    <source>
        <dbReference type="Proteomes" id="UP000594262"/>
    </source>
</evidence>